<dbReference type="EMBL" id="JXJU01000008">
    <property type="protein sequence ID" value="PCR99465.1"/>
    <property type="molecule type" value="Genomic_DNA"/>
</dbReference>
<dbReference type="Proteomes" id="UP000218181">
    <property type="component" value="Unassembled WGS sequence"/>
</dbReference>
<dbReference type="GO" id="GO:0016297">
    <property type="term" value="F:fatty acyl-[ACP] hydrolase activity"/>
    <property type="evidence" value="ECO:0007669"/>
    <property type="project" value="InterPro"/>
</dbReference>
<keyword evidence="2" id="KW-0444">Lipid biosynthesis</keyword>
<keyword evidence="4" id="KW-0276">Fatty acid metabolism</keyword>
<evidence type="ECO:0000256" key="7">
    <source>
        <dbReference type="ARBA" id="ARBA00023160"/>
    </source>
</evidence>
<dbReference type="Pfam" id="PF20791">
    <property type="entry name" value="Acyl-ACP_TE_C"/>
    <property type="match status" value="1"/>
</dbReference>
<evidence type="ECO:0000313" key="11">
    <source>
        <dbReference type="Proteomes" id="UP000218181"/>
    </source>
</evidence>
<organism evidence="10 11">
    <name type="scientific">Lactococcus fujiensis JCM 16395</name>
    <dbReference type="NCBI Taxonomy" id="1291764"/>
    <lineage>
        <taxon>Bacteria</taxon>
        <taxon>Bacillati</taxon>
        <taxon>Bacillota</taxon>
        <taxon>Bacilli</taxon>
        <taxon>Lactobacillales</taxon>
        <taxon>Streptococcaceae</taxon>
        <taxon>Lactococcus</taxon>
    </lineage>
</organism>
<evidence type="ECO:0000256" key="6">
    <source>
        <dbReference type="ARBA" id="ARBA00023098"/>
    </source>
</evidence>
<dbReference type="InterPro" id="IPR049427">
    <property type="entry name" value="Acyl-ACP_TE_C"/>
</dbReference>
<dbReference type="STRING" id="1291764.GCA_001311235_01593"/>
<comment type="caution">
    <text evidence="10">The sequence shown here is derived from an EMBL/GenBank/DDBJ whole genome shotgun (WGS) entry which is preliminary data.</text>
</comment>
<dbReference type="PANTHER" id="PTHR31727">
    <property type="entry name" value="OLEOYL-ACYL CARRIER PROTEIN THIOESTERASE 1, CHLOROPLASTIC"/>
    <property type="match status" value="1"/>
</dbReference>
<dbReference type="CDD" id="cd00586">
    <property type="entry name" value="4HBT"/>
    <property type="match status" value="1"/>
</dbReference>
<keyword evidence="3" id="KW-0378">Hydrolase</keyword>
<dbReference type="Gene3D" id="3.10.129.10">
    <property type="entry name" value="Hotdog Thioesterase"/>
    <property type="match status" value="1"/>
</dbReference>
<dbReference type="SUPFAM" id="SSF54637">
    <property type="entry name" value="Thioesterase/thiol ester dehydrase-isomerase"/>
    <property type="match status" value="2"/>
</dbReference>
<protein>
    <recommendedName>
        <fullName evidence="12">Acyl-ACP thioesterase</fullName>
    </recommendedName>
</protein>
<dbReference type="InterPro" id="IPR029069">
    <property type="entry name" value="HotDog_dom_sf"/>
</dbReference>
<evidence type="ECO:0000256" key="3">
    <source>
        <dbReference type="ARBA" id="ARBA00022801"/>
    </source>
</evidence>
<comment type="similarity">
    <text evidence="1">Belongs to the acyl-ACP thioesterase family.</text>
</comment>
<keyword evidence="11" id="KW-1185">Reference proteome</keyword>
<accession>A0A2A5RJV2</accession>
<evidence type="ECO:0000259" key="8">
    <source>
        <dbReference type="Pfam" id="PF01643"/>
    </source>
</evidence>
<dbReference type="AlphaFoldDB" id="A0A2A5RJV2"/>
<reference evidence="10 11" key="1">
    <citation type="submission" date="2014-12" db="EMBL/GenBank/DDBJ databases">
        <title>Draft genome sequences of 10 type strains of Lactococcus.</title>
        <authorList>
            <person name="Sun Z."/>
            <person name="Zhong Z."/>
            <person name="Liu W."/>
            <person name="Zhang W."/>
            <person name="Zhang H."/>
        </authorList>
    </citation>
    <scope>NUCLEOTIDE SEQUENCE [LARGE SCALE GENOMIC DNA]</scope>
    <source>
        <strain evidence="10 11">JCM 16395</strain>
    </source>
</reference>
<gene>
    <name evidence="10" type="ORF">RT41_GL001841</name>
</gene>
<sequence>MFSKGGKMGILYQQNYRVPFYESDTFKQMKISSLLAVALQISGEQSEALGRSDVWVAENYNNFWAVIEYELNIQRLPRFDEAIIIETEAISYNKFFCYRNFWFKNQEGKTLVKITSTWVLMNRENRKIERVADEIVAPYESEKISKIIRPHKFKKAASFEEAEAVVYPVRFSDLDMNGHVNNAKYYDWASDMVDFDFRKTHQPKQIFIKYNHEILYGTDIHAQMEFESNVSHHNLNDDSAQIEISWEKVSENQQ</sequence>
<dbReference type="GO" id="GO:0000036">
    <property type="term" value="F:acyl carrier activity"/>
    <property type="evidence" value="ECO:0007669"/>
    <property type="project" value="TreeGrafter"/>
</dbReference>
<keyword evidence="6" id="KW-0443">Lipid metabolism</keyword>
<dbReference type="InterPro" id="IPR002864">
    <property type="entry name" value="Acyl-ACP_thioesterase_NHD"/>
</dbReference>
<feature type="domain" description="Acyl-ACP thioesterase-like C-terminal" evidence="9">
    <location>
        <begin position="160"/>
        <end position="248"/>
    </location>
</feature>
<feature type="domain" description="Acyl-ACP thioesterase N-terminal hotdog" evidence="8">
    <location>
        <begin position="11"/>
        <end position="139"/>
    </location>
</feature>
<keyword evidence="5" id="KW-0809">Transit peptide</keyword>
<keyword evidence="7" id="KW-0275">Fatty acid biosynthesis</keyword>
<dbReference type="PANTHER" id="PTHR31727:SF6">
    <property type="entry name" value="OLEOYL-ACYL CARRIER PROTEIN THIOESTERASE 1, CHLOROPLASTIC"/>
    <property type="match status" value="1"/>
</dbReference>
<name>A0A2A5RJV2_9LACT</name>
<evidence type="ECO:0000256" key="1">
    <source>
        <dbReference type="ARBA" id="ARBA00006500"/>
    </source>
</evidence>
<evidence type="ECO:0000256" key="2">
    <source>
        <dbReference type="ARBA" id="ARBA00022516"/>
    </source>
</evidence>
<evidence type="ECO:0000256" key="4">
    <source>
        <dbReference type="ARBA" id="ARBA00022832"/>
    </source>
</evidence>
<evidence type="ECO:0000259" key="9">
    <source>
        <dbReference type="Pfam" id="PF20791"/>
    </source>
</evidence>
<evidence type="ECO:0008006" key="12">
    <source>
        <dbReference type="Google" id="ProtNLM"/>
    </source>
</evidence>
<dbReference type="Pfam" id="PF01643">
    <property type="entry name" value="Acyl-ACP_TE"/>
    <property type="match status" value="1"/>
</dbReference>
<evidence type="ECO:0000256" key="5">
    <source>
        <dbReference type="ARBA" id="ARBA00022946"/>
    </source>
</evidence>
<evidence type="ECO:0000313" key="10">
    <source>
        <dbReference type="EMBL" id="PCR99465.1"/>
    </source>
</evidence>
<dbReference type="InterPro" id="IPR045023">
    <property type="entry name" value="FATA/B"/>
</dbReference>
<proteinExistence type="inferred from homology"/>